<organism evidence="2 3">
    <name type="scientific">Rhizorhabdus histidinilytica</name>
    <dbReference type="NCBI Taxonomy" id="439228"/>
    <lineage>
        <taxon>Bacteria</taxon>
        <taxon>Pseudomonadati</taxon>
        <taxon>Pseudomonadota</taxon>
        <taxon>Alphaproteobacteria</taxon>
        <taxon>Sphingomonadales</taxon>
        <taxon>Sphingomonadaceae</taxon>
        <taxon>Rhizorhabdus</taxon>
    </lineage>
</organism>
<dbReference type="PIRSF" id="PIRSF003113">
    <property type="entry name" value="BolA"/>
    <property type="match status" value="1"/>
</dbReference>
<keyword evidence="3" id="KW-1185">Reference proteome</keyword>
<reference evidence="3" key="1">
    <citation type="submission" date="2017-02" db="EMBL/GenBank/DDBJ databases">
        <authorList>
            <person name="Varghese N."/>
            <person name="Submissions S."/>
        </authorList>
    </citation>
    <scope>NUCLEOTIDE SEQUENCE [LARGE SCALE GENOMIC DNA]</scope>
    <source>
        <strain evidence="3">UM2</strain>
    </source>
</reference>
<dbReference type="PANTHER" id="PTHR46230:SF7">
    <property type="entry name" value="BOLA-LIKE PROTEIN 1"/>
    <property type="match status" value="1"/>
</dbReference>
<dbReference type="Gene3D" id="3.30.300.90">
    <property type="entry name" value="BolA-like"/>
    <property type="match status" value="1"/>
</dbReference>
<dbReference type="InterPro" id="IPR036065">
    <property type="entry name" value="BolA-like_sf"/>
</dbReference>
<dbReference type="PANTHER" id="PTHR46230">
    <property type="match status" value="1"/>
</dbReference>
<dbReference type="SUPFAM" id="SSF82657">
    <property type="entry name" value="BolA-like"/>
    <property type="match status" value="1"/>
</dbReference>
<dbReference type="GO" id="GO:0016226">
    <property type="term" value="P:iron-sulfur cluster assembly"/>
    <property type="evidence" value="ECO:0007669"/>
    <property type="project" value="TreeGrafter"/>
</dbReference>
<evidence type="ECO:0000313" key="3">
    <source>
        <dbReference type="Proteomes" id="UP000189818"/>
    </source>
</evidence>
<comment type="similarity">
    <text evidence="1">Belongs to the BolA/IbaG family.</text>
</comment>
<sequence length="107" mass="11350">MFSSASKSFYIGRMSELPTGPVAAEISRRLTAALAPTRLAVIDDSESHRGHAGHDGSGESHFTVEIESPAFAGQSRVARQRAVNAALGDLLRDRIHALAIRAKAPGE</sequence>
<evidence type="ECO:0000313" key="2">
    <source>
        <dbReference type="EMBL" id="SKB93661.1"/>
    </source>
</evidence>
<dbReference type="InterPro" id="IPR002634">
    <property type="entry name" value="BolA"/>
</dbReference>
<name>A0A1T5FBX3_9SPHN</name>
<dbReference type="AlphaFoldDB" id="A0A1T5FBX3"/>
<dbReference type="Pfam" id="PF01722">
    <property type="entry name" value="BolA"/>
    <property type="match status" value="1"/>
</dbReference>
<dbReference type="EMBL" id="FUYM01000009">
    <property type="protein sequence ID" value="SKB93661.1"/>
    <property type="molecule type" value="Genomic_DNA"/>
</dbReference>
<dbReference type="STRING" id="439228.SAMN06295920_10937"/>
<evidence type="ECO:0000256" key="1">
    <source>
        <dbReference type="RuleBase" id="RU003860"/>
    </source>
</evidence>
<protein>
    <submittedName>
        <fullName evidence="2">BolA protein</fullName>
    </submittedName>
</protein>
<dbReference type="Proteomes" id="UP000189818">
    <property type="component" value="Unassembled WGS sequence"/>
</dbReference>
<accession>A0A1T5FBX3</accession>
<gene>
    <name evidence="2" type="ORF">SAMN06295920_10937</name>
</gene>
<proteinExistence type="inferred from homology"/>